<sequence length="502" mass="54511">MESKSAQVHPGDADARNSDHVNSSTEDVRSTAQPTVWATIKQSYKILSYCVALTAGILLYGYDMVIVNNVSSMPQFQRDYGRELKGQLIIPSVWLSLWSVAGPIGGLFGAIASGFAQDRIGRRFSLAIASLLSAIAVAVLYVSNLATEIDDRRAIFLVGKLVQGFAVYMVVSTAETYMSEVLPTVLRGPTLALFPIFTLVGQLVGSAVVRSALHTPGARGYLNCFLSQWPFSALSLLVSVMIPESPTHLVRQSRLDEALKAQKRLDSAECFVGVNRRRTIIVLFVNMIPNMMGLVLLAKASYFLQIIGLGANTSVMMLQVSIGLGLAANVFSFWTLSRFGRVSLIIASLGIIALLWLGMGIAGCFYGEVTVWYSAVTFCLVVVFNGAGAWPATYAVGAETSSLRLRAKTQGLGWLVNCLATGVAGLVLPYAFNPDQGALGSKTGFMFSASSLVALLITWFLVPEMKDRTPTEIDRMFENHLPTKEFRKWSPEMDEVTVRLGV</sequence>
<dbReference type="Proteomes" id="UP000249057">
    <property type="component" value="Unassembled WGS sequence"/>
</dbReference>
<reference evidence="1" key="1">
    <citation type="submission" date="2018-02" db="EMBL/GenBank/DDBJ databases">
        <title>The genomes of Aspergillus section Nigri reveals drivers in fungal speciation.</title>
        <authorList>
            <consortium name="DOE Joint Genome Institute"/>
            <person name="Vesth T.C."/>
            <person name="Nybo J."/>
            <person name="Theobald S."/>
            <person name="Brandl J."/>
            <person name="Frisvad J.C."/>
            <person name="Nielsen K.F."/>
            <person name="Lyhne E.K."/>
            <person name="Kogle M.E."/>
            <person name="Kuo A."/>
            <person name="Riley R."/>
            <person name="Clum A."/>
            <person name="Nolan M."/>
            <person name="Lipzen A."/>
            <person name="Salamov A."/>
            <person name="Henrissat B."/>
            <person name="Wiebenga A."/>
            <person name="De vries R.P."/>
            <person name="Grigoriev I.V."/>
            <person name="Mortensen U.H."/>
            <person name="Andersen M.R."/>
            <person name="Baker S.E."/>
        </authorList>
    </citation>
    <scope>NUCLEOTIDE SEQUENCE</scope>
    <source>
        <strain evidence="1">CBS 621.78</strain>
    </source>
</reference>
<accession>A0ACD1FXB6</accession>
<organism evidence="1 2">
    <name type="scientific">Aspergillus brunneoviolaceus CBS 621.78</name>
    <dbReference type="NCBI Taxonomy" id="1450534"/>
    <lineage>
        <taxon>Eukaryota</taxon>
        <taxon>Fungi</taxon>
        <taxon>Dikarya</taxon>
        <taxon>Ascomycota</taxon>
        <taxon>Pezizomycotina</taxon>
        <taxon>Eurotiomycetes</taxon>
        <taxon>Eurotiomycetidae</taxon>
        <taxon>Eurotiales</taxon>
        <taxon>Aspergillaceae</taxon>
        <taxon>Aspergillus</taxon>
        <taxon>Aspergillus subgen. Circumdati</taxon>
    </lineage>
</organism>
<protein>
    <submittedName>
        <fullName evidence="1">MFS general substrate transporter</fullName>
    </submittedName>
</protein>
<gene>
    <name evidence="1" type="ORF">BO95DRAFT_264095</name>
</gene>
<keyword evidence="2" id="KW-1185">Reference proteome</keyword>
<evidence type="ECO:0000313" key="1">
    <source>
        <dbReference type="EMBL" id="RAH41583.1"/>
    </source>
</evidence>
<evidence type="ECO:0000313" key="2">
    <source>
        <dbReference type="Proteomes" id="UP000249057"/>
    </source>
</evidence>
<dbReference type="EMBL" id="KZ825386">
    <property type="protein sequence ID" value="RAH41583.1"/>
    <property type="molecule type" value="Genomic_DNA"/>
</dbReference>
<name>A0ACD1FXB6_9EURO</name>
<proteinExistence type="predicted"/>